<evidence type="ECO:0000256" key="2">
    <source>
        <dbReference type="ARBA" id="ARBA00007165"/>
    </source>
</evidence>
<dbReference type="EMBL" id="BMZA01000005">
    <property type="protein sequence ID" value="GGZ03390.1"/>
    <property type="molecule type" value="Genomic_DNA"/>
</dbReference>
<protein>
    <recommendedName>
        <fullName evidence="6">SURF1-like protein</fullName>
    </recommendedName>
</protein>
<organism evidence="7 8">
    <name type="scientific">Novosphingobium colocasiae</name>
    <dbReference type="NCBI Taxonomy" id="1256513"/>
    <lineage>
        <taxon>Bacteria</taxon>
        <taxon>Pseudomonadati</taxon>
        <taxon>Pseudomonadota</taxon>
        <taxon>Alphaproteobacteria</taxon>
        <taxon>Sphingomonadales</taxon>
        <taxon>Sphingomonadaceae</taxon>
        <taxon>Novosphingobium</taxon>
    </lineage>
</organism>
<evidence type="ECO:0000256" key="3">
    <source>
        <dbReference type="ARBA" id="ARBA00022692"/>
    </source>
</evidence>
<dbReference type="GO" id="GO:0005886">
    <property type="term" value="C:plasma membrane"/>
    <property type="evidence" value="ECO:0007669"/>
    <property type="project" value="UniProtKB-SubCell"/>
</dbReference>
<comment type="caution">
    <text evidence="6">Lacks conserved residue(s) required for the propagation of feature annotation.</text>
</comment>
<name>A0A918PFN1_9SPHN</name>
<dbReference type="PROSITE" id="PS50895">
    <property type="entry name" value="SURF1"/>
    <property type="match status" value="1"/>
</dbReference>
<evidence type="ECO:0000256" key="4">
    <source>
        <dbReference type="ARBA" id="ARBA00022989"/>
    </source>
</evidence>
<keyword evidence="4 6" id="KW-1133">Transmembrane helix</keyword>
<evidence type="ECO:0000256" key="5">
    <source>
        <dbReference type="ARBA" id="ARBA00023136"/>
    </source>
</evidence>
<accession>A0A918PFN1</accession>
<reference evidence="7" key="1">
    <citation type="journal article" date="2014" name="Int. J. Syst. Evol. Microbiol.">
        <title>Complete genome sequence of Corynebacterium casei LMG S-19264T (=DSM 44701T), isolated from a smear-ripened cheese.</title>
        <authorList>
            <consortium name="US DOE Joint Genome Institute (JGI-PGF)"/>
            <person name="Walter F."/>
            <person name="Albersmeier A."/>
            <person name="Kalinowski J."/>
            <person name="Ruckert C."/>
        </authorList>
    </citation>
    <scope>NUCLEOTIDE SEQUENCE</scope>
    <source>
        <strain evidence="7">KCTC 32255</strain>
    </source>
</reference>
<dbReference type="InterPro" id="IPR002994">
    <property type="entry name" value="Surf1/Shy1"/>
</dbReference>
<evidence type="ECO:0000313" key="7">
    <source>
        <dbReference type="EMBL" id="GGZ03390.1"/>
    </source>
</evidence>
<dbReference type="Proteomes" id="UP000648075">
    <property type="component" value="Unassembled WGS sequence"/>
</dbReference>
<keyword evidence="5 6" id="KW-0472">Membrane</keyword>
<dbReference type="InterPro" id="IPR045214">
    <property type="entry name" value="Surf1/Surf4"/>
</dbReference>
<evidence type="ECO:0000256" key="1">
    <source>
        <dbReference type="ARBA" id="ARBA00004370"/>
    </source>
</evidence>
<sequence length="215" mass="23377">MQRIHWKQDLIARVDARVHAGPVDLPADGVLAGSPRATEYLRVRLRGVYAGQASALVRASTELGTGYWAMTPMRIADGRTLWVNRGFVPAGTPLAKVRDAVPRGPVALVGLLRLDEPGGSLLQANRPQDDRWYSRDTAALAQARGIGRVARVFVDVQQERAQDQRRGQGAAPVPGLTVIRFADNHLAYALTWLAMAVLSFAAAWRSVRPRADGSP</sequence>
<dbReference type="Pfam" id="PF02104">
    <property type="entry name" value="SURF1"/>
    <property type="match status" value="1"/>
</dbReference>
<keyword evidence="6" id="KW-1003">Cell membrane</keyword>
<comment type="subcellular location">
    <subcellularLocation>
        <location evidence="6">Cell membrane</location>
        <topology evidence="6">Multi-pass membrane protein</topology>
    </subcellularLocation>
    <subcellularLocation>
        <location evidence="1">Membrane</location>
    </subcellularLocation>
</comment>
<keyword evidence="8" id="KW-1185">Reference proteome</keyword>
<comment type="similarity">
    <text evidence="2 6">Belongs to the SURF1 family.</text>
</comment>
<dbReference type="PANTHER" id="PTHR23427:SF2">
    <property type="entry name" value="SURFEIT LOCUS PROTEIN 1"/>
    <property type="match status" value="1"/>
</dbReference>
<keyword evidence="3 6" id="KW-0812">Transmembrane</keyword>
<dbReference type="CDD" id="cd06662">
    <property type="entry name" value="SURF1"/>
    <property type="match status" value="1"/>
</dbReference>
<proteinExistence type="inferred from homology"/>
<reference evidence="7" key="2">
    <citation type="submission" date="2020-09" db="EMBL/GenBank/DDBJ databases">
        <authorList>
            <person name="Sun Q."/>
            <person name="Kim S."/>
        </authorList>
    </citation>
    <scope>NUCLEOTIDE SEQUENCE</scope>
    <source>
        <strain evidence="7">KCTC 32255</strain>
    </source>
</reference>
<evidence type="ECO:0000313" key="8">
    <source>
        <dbReference type="Proteomes" id="UP000648075"/>
    </source>
</evidence>
<feature type="transmembrane region" description="Helical" evidence="6">
    <location>
        <begin position="186"/>
        <end position="204"/>
    </location>
</feature>
<evidence type="ECO:0000256" key="6">
    <source>
        <dbReference type="RuleBase" id="RU363076"/>
    </source>
</evidence>
<gene>
    <name evidence="7" type="ORF">GCM10011614_17870</name>
</gene>
<dbReference type="AlphaFoldDB" id="A0A918PFN1"/>
<comment type="caution">
    <text evidence="7">The sequence shown here is derived from an EMBL/GenBank/DDBJ whole genome shotgun (WGS) entry which is preliminary data.</text>
</comment>
<dbReference type="PANTHER" id="PTHR23427">
    <property type="entry name" value="SURFEIT LOCUS PROTEIN"/>
    <property type="match status" value="1"/>
</dbReference>